<dbReference type="SUPFAM" id="SSF53335">
    <property type="entry name" value="S-adenosyl-L-methionine-dependent methyltransferases"/>
    <property type="match status" value="1"/>
</dbReference>
<organism evidence="1">
    <name type="scientific">Indivirus ILV1</name>
    <dbReference type="NCBI Taxonomy" id="1977633"/>
    <lineage>
        <taxon>Viruses</taxon>
        <taxon>Varidnaviria</taxon>
        <taxon>Bamfordvirae</taxon>
        <taxon>Nucleocytoviricota</taxon>
        <taxon>Megaviricetes</taxon>
        <taxon>Imitervirales</taxon>
        <taxon>Mimiviridae</taxon>
        <taxon>Klosneuvirinae</taxon>
        <taxon>Indivirus</taxon>
    </lineage>
</organism>
<evidence type="ECO:0000313" key="1">
    <source>
        <dbReference type="EMBL" id="ARF10090.1"/>
    </source>
</evidence>
<sequence>MLKISLIDNPKELLELINECLKPKEVEKKQFGEVFTPMDFINNQMLKDLENHYQTKYKKNIWNEKDLTWFDPAAGMGNFPIAIYYKLMNRLLL</sequence>
<protein>
    <submittedName>
        <fullName evidence="1">Uncharacterized protein</fullName>
    </submittedName>
</protein>
<gene>
    <name evidence="1" type="ORF">Indivirus_13_4</name>
</gene>
<dbReference type="InterPro" id="IPR029063">
    <property type="entry name" value="SAM-dependent_MTases_sf"/>
</dbReference>
<name>A0A1V0SED8_9VIRU</name>
<dbReference type="EMBL" id="KY684097">
    <property type="protein sequence ID" value="ARF10090.1"/>
    <property type="molecule type" value="Genomic_DNA"/>
</dbReference>
<reference evidence="1" key="1">
    <citation type="journal article" date="2017" name="Science">
        <title>Giant viruses with an expanded complement of translation system components.</title>
        <authorList>
            <person name="Schulz F."/>
            <person name="Yutin N."/>
            <person name="Ivanova N.N."/>
            <person name="Ortega D.R."/>
            <person name="Lee T.K."/>
            <person name="Vierheilig J."/>
            <person name="Daims H."/>
            <person name="Horn M."/>
            <person name="Wagner M."/>
            <person name="Jensen G.J."/>
            <person name="Kyrpides N.C."/>
            <person name="Koonin E.V."/>
            <person name="Woyke T."/>
        </authorList>
    </citation>
    <scope>NUCLEOTIDE SEQUENCE</scope>
    <source>
        <strain evidence="1">ILV1</strain>
    </source>
</reference>
<dbReference type="Gene3D" id="3.40.50.150">
    <property type="entry name" value="Vaccinia Virus protein VP39"/>
    <property type="match status" value="1"/>
</dbReference>
<proteinExistence type="predicted"/>
<accession>A0A1V0SED8</accession>